<proteinExistence type="predicted"/>
<evidence type="ECO:0000313" key="1">
    <source>
        <dbReference type="EMBL" id="KAJ8456105.1"/>
    </source>
</evidence>
<evidence type="ECO:0000313" key="2">
    <source>
        <dbReference type="Proteomes" id="UP001215151"/>
    </source>
</evidence>
<gene>
    <name evidence="1" type="ORF">ONZ51_g12271</name>
</gene>
<dbReference type="Proteomes" id="UP001215151">
    <property type="component" value="Unassembled WGS sequence"/>
</dbReference>
<dbReference type="EMBL" id="JAPEVG010000719">
    <property type="protein sequence ID" value="KAJ8456105.1"/>
    <property type="molecule type" value="Genomic_DNA"/>
</dbReference>
<name>A0AAD7X4R4_9APHY</name>
<keyword evidence="2" id="KW-1185">Reference proteome</keyword>
<sequence>MARGTRGRRKKPPVDYTLTANYELSLDDDLCSPEKCHAEFVSADQRRLYRDAIELPSSGHLSTVSLPEDDLTLPQLHHLL</sequence>
<protein>
    <submittedName>
        <fullName evidence="1">Uncharacterized protein</fullName>
    </submittedName>
</protein>
<accession>A0AAD7X4R4</accession>
<organism evidence="1 2">
    <name type="scientific">Trametes cubensis</name>
    <dbReference type="NCBI Taxonomy" id="1111947"/>
    <lineage>
        <taxon>Eukaryota</taxon>
        <taxon>Fungi</taxon>
        <taxon>Dikarya</taxon>
        <taxon>Basidiomycota</taxon>
        <taxon>Agaricomycotina</taxon>
        <taxon>Agaricomycetes</taxon>
        <taxon>Polyporales</taxon>
        <taxon>Polyporaceae</taxon>
        <taxon>Trametes</taxon>
    </lineage>
</organism>
<dbReference type="AlphaFoldDB" id="A0AAD7X4R4"/>
<comment type="caution">
    <text evidence="1">The sequence shown here is derived from an EMBL/GenBank/DDBJ whole genome shotgun (WGS) entry which is preliminary data.</text>
</comment>
<reference evidence="1" key="1">
    <citation type="submission" date="2022-11" db="EMBL/GenBank/DDBJ databases">
        <title>Genome Sequence of Cubamyces cubensis.</title>
        <authorList>
            <person name="Buettner E."/>
        </authorList>
    </citation>
    <scope>NUCLEOTIDE SEQUENCE</scope>
    <source>
        <strain evidence="1">MPL-01</strain>
    </source>
</reference>